<sequence length="537" mass="56856">MYSSRTTSLYIQRQRGAAMMIMLVIMIIGVITFLVGALSNSTLKSARDQQAADVLVQARDALIGRAVSDASHPGSLPCPDSHPPGNPPGSPAAALEGTSDPMSGNDCPNYLGRLPWKTLGLPDLRDGNGERLWYALSRTLRDSISAQPINSDTQGWLSLTGTITLNNVAAIVFAPGAALCGQSRTTSATANQYLETVSTISATAPTAITVRAASNDCSNQPYNDNLLAITTDQIFQPVEMRIAREVKVCLDEYAAAPVLTNGNLPSLKYPWAATVNPLSYAGNYGTLFGRIPYLQPDTSTSPPSAPATSLSAALNALQTSLNNFVANGNATNQTALINAGNYVTSLQNSIPSISSTIYTAGDWGQEFANGQHTQSGVQTKITSAITALAPYLPASSDPTMPPGWTASCISLFSSQYWPDWQEMVFYQVADGYRPNGSLSCITPSNNCLSIIGPASNAAGSGSYRAVVIVARKNISAISRTPPTNVAAYLDQNSVQNNLLPQGSSINVPPYNTFRPIDPSFQTVNDLVQCLDGNVNCK</sequence>
<evidence type="ECO:0000313" key="3">
    <source>
        <dbReference type="EMBL" id="OIR15792.1"/>
    </source>
</evidence>
<evidence type="ECO:0000256" key="1">
    <source>
        <dbReference type="SAM" id="MobiDB-lite"/>
    </source>
</evidence>
<keyword evidence="2" id="KW-0472">Membrane</keyword>
<proteinExistence type="predicted"/>
<feature type="region of interest" description="Disordered" evidence="1">
    <location>
        <begin position="69"/>
        <end position="101"/>
    </location>
</feature>
<evidence type="ECO:0000256" key="2">
    <source>
        <dbReference type="SAM" id="Phobius"/>
    </source>
</evidence>
<accession>A0A1J5TI00</accession>
<protein>
    <submittedName>
        <fullName evidence="3">Uncharacterized protein</fullName>
    </submittedName>
</protein>
<reference evidence="3" key="1">
    <citation type="submission" date="2016-10" db="EMBL/GenBank/DDBJ databases">
        <title>Sequence of Gallionella enrichment culture.</title>
        <authorList>
            <person name="Poehlein A."/>
            <person name="Muehling M."/>
            <person name="Daniel R."/>
        </authorList>
    </citation>
    <scope>NUCLEOTIDE SEQUENCE</scope>
</reference>
<feature type="transmembrane region" description="Helical" evidence="2">
    <location>
        <begin position="20"/>
        <end position="39"/>
    </location>
</feature>
<name>A0A1J5TI00_9ZZZZ</name>
<keyword evidence="2" id="KW-1133">Transmembrane helix</keyword>
<gene>
    <name evidence="3" type="ORF">GALL_32930</name>
</gene>
<organism evidence="3">
    <name type="scientific">mine drainage metagenome</name>
    <dbReference type="NCBI Taxonomy" id="410659"/>
    <lineage>
        <taxon>unclassified sequences</taxon>
        <taxon>metagenomes</taxon>
        <taxon>ecological metagenomes</taxon>
    </lineage>
</organism>
<dbReference type="EMBL" id="MLJW01000008">
    <property type="protein sequence ID" value="OIR15792.1"/>
    <property type="molecule type" value="Genomic_DNA"/>
</dbReference>
<keyword evidence="2" id="KW-0812">Transmembrane</keyword>
<dbReference type="AlphaFoldDB" id="A0A1J5TI00"/>
<feature type="compositionally biased region" description="Pro residues" evidence="1">
    <location>
        <begin position="80"/>
        <end position="90"/>
    </location>
</feature>
<comment type="caution">
    <text evidence="3">The sequence shown here is derived from an EMBL/GenBank/DDBJ whole genome shotgun (WGS) entry which is preliminary data.</text>
</comment>